<organism evidence="2 3">
    <name type="scientific">Dunaliella salina</name>
    <name type="common">Green alga</name>
    <name type="synonym">Protococcus salinus</name>
    <dbReference type="NCBI Taxonomy" id="3046"/>
    <lineage>
        <taxon>Eukaryota</taxon>
        <taxon>Viridiplantae</taxon>
        <taxon>Chlorophyta</taxon>
        <taxon>core chlorophytes</taxon>
        <taxon>Chlorophyceae</taxon>
        <taxon>CS clade</taxon>
        <taxon>Chlamydomonadales</taxon>
        <taxon>Dunaliellaceae</taxon>
        <taxon>Dunaliella</taxon>
    </lineage>
</organism>
<dbReference type="Gene3D" id="3.30.1520.10">
    <property type="entry name" value="Phox-like domain"/>
    <property type="match status" value="1"/>
</dbReference>
<dbReference type="PANTHER" id="PTHR46757:SF2">
    <property type="entry name" value="OS05G0346100 PROTEIN"/>
    <property type="match status" value="1"/>
</dbReference>
<protein>
    <recommendedName>
        <fullName evidence="1">PX domain-containing protein</fullName>
    </recommendedName>
</protein>
<dbReference type="PANTHER" id="PTHR46757">
    <property type="entry name" value="SORTING NEXIN-RELATED"/>
    <property type="match status" value="1"/>
</dbReference>
<dbReference type="PROSITE" id="PS50195">
    <property type="entry name" value="PX"/>
    <property type="match status" value="1"/>
</dbReference>
<evidence type="ECO:0000313" key="2">
    <source>
        <dbReference type="EMBL" id="KAF5831189.1"/>
    </source>
</evidence>
<evidence type="ECO:0000259" key="1">
    <source>
        <dbReference type="PROSITE" id="PS50195"/>
    </source>
</evidence>
<dbReference type="InterPro" id="IPR001683">
    <property type="entry name" value="PX_dom"/>
</dbReference>
<dbReference type="InterPro" id="IPR044279">
    <property type="entry name" value="SNX2A/B"/>
</dbReference>
<accession>A0ABQ7G9A1</accession>
<feature type="domain" description="PX" evidence="1">
    <location>
        <begin position="40"/>
        <end position="180"/>
    </location>
</feature>
<dbReference type="EMBL" id="MU069968">
    <property type="protein sequence ID" value="KAF5831189.1"/>
    <property type="molecule type" value="Genomic_DNA"/>
</dbReference>
<dbReference type="CDD" id="cd06093">
    <property type="entry name" value="PX_domain"/>
    <property type="match status" value="1"/>
</dbReference>
<gene>
    <name evidence="2" type="ORF">DUNSADRAFT_13466</name>
</gene>
<reference evidence="2" key="1">
    <citation type="submission" date="2017-08" db="EMBL/GenBank/DDBJ databases">
        <authorList>
            <person name="Polle J.E."/>
            <person name="Barry K."/>
            <person name="Cushman J."/>
            <person name="Schmutz J."/>
            <person name="Tran D."/>
            <person name="Hathwaick L.T."/>
            <person name="Yim W.C."/>
            <person name="Jenkins J."/>
            <person name="Mckie-Krisberg Z.M."/>
            <person name="Prochnik S."/>
            <person name="Lindquist E."/>
            <person name="Dockter R.B."/>
            <person name="Adam C."/>
            <person name="Molina H."/>
            <person name="Bunkerborg J."/>
            <person name="Jin E."/>
            <person name="Buchheim M."/>
            <person name="Magnuson J."/>
        </authorList>
    </citation>
    <scope>NUCLEOTIDE SEQUENCE</scope>
    <source>
        <strain evidence="2">CCAP 19/18</strain>
    </source>
</reference>
<dbReference type="SUPFAM" id="SSF64268">
    <property type="entry name" value="PX domain"/>
    <property type="match status" value="1"/>
</dbReference>
<proteinExistence type="predicted"/>
<dbReference type="Proteomes" id="UP000815325">
    <property type="component" value="Unassembled WGS sequence"/>
</dbReference>
<comment type="caution">
    <text evidence="2">The sequence shown here is derived from an EMBL/GenBank/DDBJ whole genome shotgun (WGS) entry which is preliminary data.</text>
</comment>
<evidence type="ECO:0000313" key="3">
    <source>
        <dbReference type="Proteomes" id="UP000815325"/>
    </source>
</evidence>
<keyword evidence="3" id="KW-1185">Reference proteome</keyword>
<name>A0ABQ7G9A1_DUNSA</name>
<dbReference type="Pfam" id="PF00787">
    <property type="entry name" value="PX"/>
    <property type="match status" value="1"/>
</dbReference>
<dbReference type="InterPro" id="IPR036871">
    <property type="entry name" value="PX_dom_sf"/>
</dbReference>
<sequence>MMCLCRRCCAVAEVLPEVTRFARGDVLVPTVTAAPQASLADNICLQVETTTALGIKKSHVQYVIRVDSSIPGMIANGVEVRRRFSDFDALHKILKHEYEGFFLPPLPEKSYIDGRIARESFLRLRRADLQSSKKDKYCIVISKLYGTERPNNVQKIDSIDETCTDARTRQVTRRKLNHIQ</sequence>